<protein>
    <submittedName>
        <fullName evidence="5">CBS domain-containing protein</fullName>
    </submittedName>
</protein>
<dbReference type="PROSITE" id="PS51371">
    <property type="entry name" value="CBS"/>
    <property type="match status" value="2"/>
</dbReference>
<dbReference type="EMBL" id="JAHCDA010000004">
    <property type="protein sequence ID" value="MBS7813360.1"/>
    <property type="molecule type" value="Genomic_DNA"/>
</dbReference>
<dbReference type="Pfam" id="PF00571">
    <property type="entry name" value="CBS"/>
    <property type="match status" value="2"/>
</dbReference>
<keyword evidence="1 2" id="KW-0129">CBS domain</keyword>
<proteinExistence type="predicted"/>
<dbReference type="PIRSF" id="PIRSF036990">
    <property type="entry name" value="UCP036990_CBS_BON"/>
    <property type="match status" value="1"/>
</dbReference>
<evidence type="ECO:0000259" key="4">
    <source>
        <dbReference type="PROSITE" id="PS51371"/>
    </source>
</evidence>
<dbReference type="InterPro" id="IPR051257">
    <property type="entry name" value="Diverse_CBS-Domain"/>
</dbReference>
<sequence>MATALITVPPDMPVSSIARLLGERAISSVPVTDAAGKLLGIVTEADLLRRVAGAEDPARSWIARLLRDNDNEALRYAKTHGRIARDLMTTDLITAGPEASVGHCAQLMEKRRVKRLPIVTPDGRLVGMVSRADLLFAAMEPPAEIGTTRNLDARIRLALKKEIDREPWAHSLYVFPDVKDGVVTFHGFVQSDAVRRGLCVLASRIEGVRDVVDQMEKAPPFLPGEFV</sequence>
<dbReference type="InterPro" id="IPR007055">
    <property type="entry name" value="BON_dom"/>
</dbReference>
<evidence type="ECO:0000313" key="5">
    <source>
        <dbReference type="EMBL" id="MBS7813360.1"/>
    </source>
</evidence>
<dbReference type="PROSITE" id="PS50914">
    <property type="entry name" value="BON"/>
    <property type="match status" value="1"/>
</dbReference>
<comment type="caution">
    <text evidence="5">The sequence shown here is derived from an EMBL/GenBank/DDBJ whole genome shotgun (WGS) entry which is preliminary data.</text>
</comment>
<feature type="domain" description="BON" evidence="3">
    <location>
        <begin position="151"/>
        <end position="219"/>
    </location>
</feature>
<dbReference type="SMART" id="SM00116">
    <property type="entry name" value="CBS"/>
    <property type="match status" value="2"/>
</dbReference>
<dbReference type="InterPro" id="IPR046342">
    <property type="entry name" value="CBS_dom_sf"/>
</dbReference>
<accession>A0ABS5QI48</accession>
<gene>
    <name evidence="5" type="ORF">KHU32_20630</name>
</gene>
<evidence type="ECO:0000259" key="3">
    <source>
        <dbReference type="PROSITE" id="PS50914"/>
    </source>
</evidence>
<evidence type="ECO:0000256" key="1">
    <source>
        <dbReference type="ARBA" id="ARBA00023122"/>
    </source>
</evidence>
<dbReference type="InterPro" id="IPR017080">
    <property type="entry name" value="UCP036990_CBS_BON"/>
</dbReference>
<feature type="domain" description="CBS" evidence="4">
    <location>
        <begin position="1"/>
        <end position="58"/>
    </location>
</feature>
<reference evidence="5 6" key="1">
    <citation type="submission" date="2021-05" db="EMBL/GenBank/DDBJ databases">
        <title>Roseococcus sp. XZZS9, whole genome shotgun sequencing project.</title>
        <authorList>
            <person name="Zhao G."/>
            <person name="Shen L."/>
        </authorList>
    </citation>
    <scope>NUCLEOTIDE SEQUENCE [LARGE SCALE GENOMIC DNA]</scope>
    <source>
        <strain evidence="5 6">XZZS9</strain>
    </source>
</reference>
<dbReference type="InterPro" id="IPR000644">
    <property type="entry name" value="CBS_dom"/>
</dbReference>
<dbReference type="Gene3D" id="3.10.580.10">
    <property type="entry name" value="CBS-domain"/>
    <property type="match status" value="1"/>
</dbReference>
<dbReference type="PANTHER" id="PTHR43080:SF2">
    <property type="entry name" value="CBS DOMAIN-CONTAINING PROTEIN"/>
    <property type="match status" value="1"/>
</dbReference>
<dbReference type="Proteomes" id="UP000766336">
    <property type="component" value="Unassembled WGS sequence"/>
</dbReference>
<dbReference type="Pfam" id="PF04972">
    <property type="entry name" value="BON"/>
    <property type="match status" value="1"/>
</dbReference>
<feature type="domain" description="CBS" evidence="4">
    <location>
        <begin position="88"/>
        <end position="144"/>
    </location>
</feature>
<organism evidence="5 6">
    <name type="scientific">Roseococcus pinisoli</name>
    <dbReference type="NCBI Taxonomy" id="2835040"/>
    <lineage>
        <taxon>Bacteria</taxon>
        <taxon>Pseudomonadati</taxon>
        <taxon>Pseudomonadota</taxon>
        <taxon>Alphaproteobacteria</taxon>
        <taxon>Acetobacterales</taxon>
        <taxon>Roseomonadaceae</taxon>
        <taxon>Roseococcus</taxon>
    </lineage>
</organism>
<evidence type="ECO:0000256" key="2">
    <source>
        <dbReference type="PROSITE-ProRule" id="PRU00703"/>
    </source>
</evidence>
<keyword evidence="6" id="KW-1185">Reference proteome</keyword>
<dbReference type="CDD" id="cd04586">
    <property type="entry name" value="CBS_pair_BON_assoc"/>
    <property type="match status" value="1"/>
</dbReference>
<dbReference type="PANTHER" id="PTHR43080">
    <property type="entry name" value="CBS DOMAIN-CONTAINING PROTEIN CBSX3, MITOCHONDRIAL"/>
    <property type="match status" value="1"/>
</dbReference>
<evidence type="ECO:0000313" key="6">
    <source>
        <dbReference type="Proteomes" id="UP000766336"/>
    </source>
</evidence>
<name>A0ABS5QI48_9PROT</name>
<dbReference type="SUPFAM" id="SSF54631">
    <property type="entry name" value="CBS-domain pair"/>
    <property type="match status" value="1"/>
</dbReference>